<feature type="signal peptide" evidence="1">
    <location>
        <begin position="1"/>
        <end position="25"/>
    </location>
</feature>
<evidence type="ECO:0000313" key="3">
    <source>
        <dbReference type="Proteomes" id="UP001057998"/>
    </source>
</evidence>
<protein>
    <submittedName>
        <fullName evidence="2">DUF3187 family protein</fullName>
    </submittedName>
</protein>
<sequence>MKKSSITLYSLSGLAAVSFSTAVLAKPPSRDDDYGPLKTYAQSPIQSNSLTPLMRSGFSYAPGTVELYTTATIASVWAHTEEYNADYYQNALSIGGLWQINEKWLVELDYTWRFTANNHLDNVTTSFHDFFGIGQNGRDEVEDHSFDLSVPEYGIELHDFNNETLGNAFTFYTSYQLLETPRHGLSIGGAIYYNYVPSGPFETSNFEQALQLNYSYRRNRHAFYSMLGLSYRKNDHVLVDIPYNTVALAAGIGYQYQLTAKHRLLTEYHIYEGATDAASDLSEPSHEILLGYRYHFPHSAIEFSVVENVFNMDNSTDIAFTLGYRYRF</sequence>
<dbReference type="EMBL" id="CP101509">
    <property type="protein sequence ID" value="UTV29480.1"/>
    <property type="molecule type" value="Genomic_DNA"/>
</dbReference>
<name>A0ABY5GJJ2_9GAMM</name>
<organism evidence="2 3">
    <name type="scientific">Photobacterium atrarenae</name>
    <dbReference type="NCBI Taxonomy" id="865757"/>
    <lineage>
        <taxon>Bacteria</taxon>
        <taxon>Pseudomonadati</taxon>
        <taxon>Pseudomonadota</taxon>
        <taxon>Gammaproteobacteria</taxon>
        <taxon>Vibrionales</taxon>
        <taxon>Vibrionaceae</taxon>
        <taxon>Photobacterium</taxon>
    </lineage>
</organism>
<dbReference type="Proteomes" id="UP001057998">
    <property type="component" value="Chromosome 2"/>
</dbReference>
<dbReference type="InterPro" id="IPR021523">
    <property type="entry name" value="DUF3187"/>
</dbReference>
<evidence type="ECO:0000256" key="1">
    <source>
        <dbReference type="SAM" id="SignalP"/>
    </source>
</evidence>
<keyword evidence="1" id="KW-0732">Signal</keyword>
<gene>
    <name evidence="2" type="ORF">NNL38_20900</name>
</gene>
<proteinExistence type="predicted"/>
<dbReference type="Pfam" id="PF11383">
    <property type="entry name" value="DUF3187"/>
    <property type="match status" value="1"/>
</dbReference>
<reference evidence="2" key="1">
    <citation type="submission" date="2022-07" db="EMBL/GenBank/DDBJ databases">
        <title>Genome sequencing of Photobacterium atrarenae GJH2-4.</title>
        <authorList>
            <person name="Park S.-J."/>
        </authorList>
    </citation>
    <scope>NUCLEOTIDE SEQUENCE</scope>
    <source>
        <strain evidence="2">GJH2-4</strain>
    </source>
</reference>
<dbReference type="RefSeq" id="WP_255390797.1">
    <property type="nucleotide sequence ID" value="NZ_CP101509.1"/>
</dbReference>
<dbReference type="SUPFAM" id="SSF56935">
    <property type="entry name" value="Porins"/>
    <property type="match status" value="1"/>
</dbReference>
<feature type="chain" id="PRO_5046407600" evidence="1">
    <location>
        <begin position="26"/>
        <end position="328"/>
    </location>
</feature>
<accession>A0ABY5GJJ2</accession>
<evidence type="ECO:0000313" key="2">
    <source>
        <dbReference type="EMBL" id="UTV29480.1"/>
    </source>
</evidence>
<keyword evidence="3" id="KW-1185">Reference proteome</keyword>